<dbReference type="Proteomes" id="UP000218811">
    <property type="component" value="Unassembled WGS sequence"/>
</dbReference>
<protein>
    <submittedName>
        <fullName evidence="1">Uncharacterized protein</fullName>
    </submittedName>
</protein>
<accession>A0A2H3JR07</accession>
<gene>
    <name evidence="1" type="ORF">WOLCODRAFT_23381</name>
</gene>
<evidence type="ECO:0000313" key="1">
    <source>
        <dbReference type="EMBL" id="PCH38447.1"/>
    </source>
</evidence>
<reference evidence="1 2" key="1">
    <citation type="journal article" date="2012" name="Science">
        <title>The Paleozoic origin of enzymatic lignin decomposition reconstructed from 31 fungal genomes.</title>
        <authorList>
            <person name="Floudas D."/>
            <person name="Binder M."/>
            <person name="Riley R."/>
            <person name="Barry K."/>
            <person name="Blanchette R.A."/>
            <person name="Henrissat B."/>
            <person name="Martinez A.T."/>
            <person name="Otillar R."/>
            <person name="Spatafora J.W."/>
            <person name="Yadav J.S."/>
            <person name="Aerts A."/>
            <person name="Benoit I."/>
            <person name="Boyd A."/>
            <person name="Carlson A."/>
            <person name="Copeland A."/>
            <person name="Coutinho P.M."/>
            <person name="de Vries R.P."/>
            <person name="Ferreira P."/>
            <person name="Findley K."/>
            <person name="Foster B."/>
            <person name="Gaskell J."/>
            <person name="Glotzer D."/>
            <person name="Gorecki P."/>
            <person name="Heitman J."/>
            <person name="Hesse C."/>
            <person name="Hori C."/>
            <person name="Igarashi K."/>
            <person name="Jurgens J.A."/>
            <person name="Kallen N."/>
            <person name="Kersten P."/>
            <person name="Kohler A."/>
            <person name="Kuees U."/>
            <person name="Kumar T.K.A."/>
            <person name="Kuo A."/>
            <person name="LaButti K."/>
            <person name="Larrondo L.F."/>
            <person name="Lindquist E."/>
            <person name="Ling A."/>
            <person name="Lombard V."/>
            <person name="Lucas S."/>
            <person name="Lundell T."/>
            <person name="Martin R."/>
            <person name="McLaughlin D.J."/>
            <person name="Morgenstern I."/>
            <person name="Morin E."/>
            <person name="Murat C."/>
            <person name="Nagy L.G."/>
            <person name="Nolan M."/>
            <person name="Ohm R.A."/>
            <person name="Patyshakuliyeva A."/>
            <person name="Rokas A."/>
            <person name="Ruiz-Duenas F.J."/>
            <person name="Sabat G."/>
            <person name="Salamov A."/>
            <person name="Samejima M."/>
            <person name="Schmutz J."/>
            <person name="Slot J.C."/>
            <person name="St John F."/>
            <person name="Stenlid J."/>
            <person name="Sun H."/>
            <person name="Sun S."/>
            <person name="Syed K."/>
            <person name="Tsang A."/>
            <person name="Wiebenga A."/>
            <person name="Young D."/>
            <person name="Pisabarro A."/>
            <person name="Eastwood D.C."/>
            <person name="Martin F."/>
            <person name="Cullen D."/>
            <person name="Grigoriev I.V."/>
            <person name="Hibbett D.S."/>
        </authorList>
    </citation>
    <scope>NUCLEOTIDE SEQUENCE [LARGE SCALE GENOMIC DNA]</scope>
    <source>
        <strain evidence="1 2">MD-104</strain>
    </source>
</reference>
<proteinExistence type="predicted"/>
<dbReference type="AlphaFoldDB" id="A0A2H3JR07"/>
<sequence length="74" mass="7845">MSDLFCSANPLPPSHPYAAAHAKHGAYYAMQHVSDIEPFKTSTLAGGCAQVASPDSGSALCRYIPSEYAREGDQ</sequence>
<organism evidence="1 2">
    <name type="scientific">Wolfiporia cocos (strain MD-104)</name>
    <name type="common">Brown rot fungus</name>
    <dbReference type="NCBI Taxonomy" id="742152"/>
    <lineage>
        <taxon>Eukaryota</taxon>
        <taxon>Fungi</taxon>
        <taxon>Dikarya</taxon>
        <taxon>Basidiomycota</taxon>
        <taxon>Agaricomycotina</taxon>
        <taxon>Agaricomycetes</taxon>
        <taxon>Polyporales</taxon>
        <taxon>Phaeolaceae</taxon>
        <taxon>Wolfiporia</taxon>
    </lineage>
</organism>
<keyword evidence="2" id="KW-1185">Reference proteome</keyword>
<dbReference type="EMBL" id="KB467942">
    <property type="protein sequence ID" value="PCH38447.1"/>
    <property type="molecule type" value="Genomic_DNA"/>
</dbReference>
<evidence type="ECO:0000313" key="2">
    <source>
        <dbReference type="Proteomes" id="UP000218811"/>
    </source>
</evidence>
<name>A0A2H3JR07_WOLCO</name>